<comment type="caution">
    <text evidence="1">The sequence shown here is derived from an EMBL/GenBank/DDBJ whole genome shotgun (WGS) entry which is preliminary data.</text>
</comment>
<keyword evidence="2" id="KW-1185">Reference proteome</keyword>
<dbReference type="EMBL" id="JARBHB010000001">
    <property type="protein sequence ID" value="KAJ8896552.1"/>
    <property type="molecule type" value="Genomic_DNA"/>
</dbReference>
<dbReference type="Proteomes" id="UP001159363">
    <property type="component" value="Chromosome 1"/>
</dbReference>
<protein>
    <submittedName>
        <fullName evidence="1">Uncharacterized protein</fullName>
    </submittedName>
</protein>
<reference evidence="1 2" key="1">
    <citation type="submission" date="2023-02" db="EMBL/GenBank/DDBJ databases">
        <title>LHISI_Scaffold_Assembly.</title>
        <authorList>
            <person name="Stuart O.P."/>
            <person name="Cleave R."/>
            <person name="Magrath M.J.L."/>
            <person name="Mikheyev A.S."/>
        </authorList>
    </citation>
    <scope>NUCLEOTIDE SEQUENCE [LARGE SCALE GENOMIC DNA]</scope>
    <source>
        <strain evidence="1">Daus_M_001</strain>
        <tissue evidence="1">Leg muscle</tissue>
    </source>
</reference>
<evidence type="ECO:0000313" key="1">
    <source>
        <dbReference type="EMBL" id="KAJ8896552.1"/>
    </source>
</evidence>
<organism evidence="1 2">
    <name type="scientific">Dryococelus australis</name>
    <dbReference type="NCBI Taxonomy" id="614101"/>
    <lineage>
        <taxon>Eukaryota</taxon>
        <taxon>Metazoa</taxon>
        <taxon>Ecdysozoa</taxon>
        <taxon>Arthropoda</taxon>
        <taxon>Hexapoda</taxon>
        <taxon>Insecta</taxon>
        <taxon>Pterygota</taxon>
        <taxon>Neoptera</taxon>
        <taxon>Polyneoptera</taxon>
        <taxon>Phasmatodea</taxon>
        <taxon>Verophasmatodea</taxon>
        <taxon>Anareolatae</taxon>
        <taxon>Phasmatidae</taxon>
        <taxon>Eurycanthinae</taxon>
        <taxon>Dryococelus</taxon>
    </lineage>
</organism>
<name>A0ABQ9IIL6_9NEOP</name>
<accession>A0ABQ9IIL6</accession>
<gene>
    <name evidence="1" type="ORF">PR048_001896</name>
</gene>
<proteinExistence type="predicted"/>
<sequence>MDTFVYALVTTLRISLQQELYLLLKKIKVSEYLDHPPPTKAIQVQSPAGSPDFRVWESCRAMPLTGGFSRGSPFSPTLSFRCCSILTSITLICSPDLAVNSRPNLFTYSDSLSSEGLSSIFDYQSSSSHQIDLGDGGAQVQHGVHQLSLLTLVHRCSWTCGCGYNCYVATSIKNGVCARVEENGGVGGEYGAAPKRRGGGNGLSPRKPVDQWYRPAQFPLAEIHGLGKVVGTLGDLSPFALLQGKCICKQNFRNCDYRNDRPPDFRMWESCRTMASVFGFSRGSPLSLPLHSSTDPTSPRFTLIGSQDLDVKSRPNLFTHDNALFSSYSYAETLAFLQLYSDMGLEVAAAAHMYYINLALRKKLKGDGGGRPDFLSRENKKTHCNAVEAHLNCGKTTPKGQRIAFKNVVRPALGSTSVIMALVVSVPAVGGAERCDRLSLLTEGCACHLRRRPRTGFNPQSVYAGFSHVEIVPGEDLPFPPPFLSGAATYSPQSPSSALKTSLFRAAQIHSLTH</sequence>
<evidence type="ECO:0000313" key="2">
    <source>
        <dbReference type="Proteomes" id="UP001159363"/>
    </source>
</evidence>